<accession>A0A4S2KKG7</accession>
<dbReference type="Gene3D" id="3.90.1150.170">
    <property type="match status" value="2"/>
</dbReference>
<evidence type="ECO:0000256" key="4">
    <source>
        <dbReference type="ARBA" id="ARBA00022475"/>
    </source>
</evidence>
<keyword evidence="7" id="KW-0732">Signal</keyword>
<reference evidence="15 16" key="1">
    <citation type="journal article" date="2019" name="Philos. Trans. R. Soc. Lond., B, Biol. Sci.">
        <title>Ant behaviour and brain gene expression of defending hosts depend on the ecological success of the intruding social parasite.</title>
        <authorList>
            <person name="Kaur R."/>
            <person name="Stoldt M."/>
            <person name="Jongepier E."/>
            <person name="Feldmeyer B."/>
            <person name="Menzel F."/>
            <person name="Bornberg-Bauer E."/>
            <person name="Foitzik S."/>
        </authorList>
    </citation>
    <scope>NUCLEOTIDE SEQUENCE [LARGE SCALE GENOMIC DNA]</scope>
    <source>
        <tissue evidence="15">Whole body</tissue>
    </source>
</reference>
<dbReference type="Pfam" id="PF13855">
    <property type="entry name" value="LRR_8"/>
    <property type="match status" value="4"/>
</dbReference>
<proteinExistence type="inferred from homology"/>
<dbReference type="Proteomes" id="UP000310200">
    <property type="component" value="Unassembled WGS sequence"/>
</dbReference>
<dbReference type="EMBL" id="QBLH01002024">
    <property type="protein sequence ID" value="TGZ50145.1"/>
    <property type="molecule type" value="Genomic_DNA"/>
</dbReference>
<dbReference type="FunFam" id="3.80.10.10:FF:001164">
    <property type="entry name" value="GH01279p"/>
    <property type="match status" value="1"/>
</dbReference>
<name>A0A4S2KKG7_9HYME</name>
<sequence>MVIMRMRPCAMKEDGRLRTASSVRRTLFRLSMCRLVRTVRDMTDLFSKIYCAIVFLLLCETNTYSLVSHICTASTRTSADVEYSSTPADGSMSIFEEMENRLSSLERRLRAVEHPVWQISLREEDWEVCAEGPCKCVPEMKSVSCWRYNLMDLPPTQLVPANVLRLDLGSNRLSALHRDTFMNMTQLHHLDLSSNLIEHLAPRLFLSLHSIANVRLSNNLLKEMQRSQFFGLRNLRILDLSSNKLRTLPEDLFLSNGHLALLDLSSNRISLLPPGAFRGLGNLDELLLGKNRLVGLPVSIFRDITKLRRLALEENRLKELPNGVFQDLTSLKELNMRNNRLMELPKGLFLTLEQLEILEISSNRISRIDARAFHDMIALRELRLGHNHIKYLPPGLFNNSISLERLILYGNRIEILVRGVFRGLFNLTSLFLQSNRLRILQSGVFEDTPNLRKLQLESNDLSFLPAGSMDAVSTIQQVRLSQNPWHCDCRASYVASWLRKRFASFANLTNPVQIQRVLIMTGNWSIWEFGAGAICRGPGILGGQSLLRLTFHELCEGQWASMKGIIPRLPLDVIAPSVTPQAARKDTIFFYSVFLVEMEGIQAYQICRLVDHFNILFVMAASSANDIIELLEKFLKILKKEQVFDQSGDHPVVQFLYPKDLQDEISFSLENESAAGEKIEEVIRQIIRHSVRTSSPHFHNEFYAGFDQYGLAGSWLTEVLNTSMNNYEEAPVFTLMEKEVIKASLKLMGYPQSLRGEGIMTPDGNISMMYAMVLARNNALDQNKIKGIQGDPPLVCFTSDASHYSVTTAADWLGLGTNNVYKIKTDRFGRMLVSDLKRAIKKAIQQRKLPFFVNATAGTPVFGAVDPLREIATICWLESIWFHVDARVSGTLRFSKGHRHRLRGIERSNSVTWSPHNMLGAPYQCSLILTRNRLLIKHHHHVLLSDANNVGVEQHGIFYKTDLDTDVKSIQCSRKVDAMKFWLMWKARGTIGLRQSVDQAMYCAKYFLKQIKKTVGFRSVLDRYDTNIVCFWYVIPYYRKIQDFIMMGVLRYIPPRMRNQEETLAWWKRLYAVTAEIKKRLILEGSLMITYASLPQQKLSNFFRMALKCHPPPTKSSMDYILNQIERAGADILKEEHAFDQSDDQPVVQFHYPADLQKKMSFSLDDNPATSNEIETAIRQTIRYSVKTSSPNFHNQLFAGVDEYGLIGAWLTEVLNTGQYTYEVAPVFTLIEREVIVKSLELVGYPSMPDADGIMCPGGSISNMYGMMCARHKKIPDVKKSGLSSLTSPLVCFTSEQGHYSILKAANWLGFGIDQVYKVKTDGFGRMIVDDLKRLITKARSDGNVPFFVNATAGTTVIGAIDPLPEIATICRNEGLWLHVDVRIFENRLAREIDACLGGTLLFSEKYRYRLRGIELSDSVSWNPHKMLGAPLQCSLFLVKGKHALYEVNCAQAKYLFQQDKFYDVSWDTGDKSVQCGRKVDAMKFWLMWKARGKIGLAQSVEQAMSCAEYFLKQIKETVGFRLVQSHYQYIPPSMRDQKETPAWWKKLHEITTQIKKRMTLDGSLLISYMPLPEKEFVNFFRMVVNCQPPPTKSSMDYAINESKLNAQA</sequence>
<dbReference type="GO" id="GO:0019752">
    <property type="term" value="P:carboxylic acid metabolic process"/>
    <property type="evidence" value="ECO:0007669"/>
    <property type="project" value="InterPro"/>
</dbReference>
<dbReference type="STRING" id="300112.A0A4S2KKG7"/>
<dbReference type="Pfam" id="PF00282">
    <property type="entry name" value="Pyridoxal_deC"/>
    <property type="match status" value="2"/>
</dbReference>
<dbReference type="InterPro" id="IPR021115">
    <property type="entry name" value="Pyridoxal-P_BS"/>
</dbReference>
<keyword evidence="9" id="KW-0210">Decarboxylase</keyword>
<evidence type="ECO:0000256" key="5">
    <source>
        <dbReference type="ARBA" id="ARBA00022614"/>
    </source>
</evidence>
<evidence type="ECO:0000256" key="12">
    <source>
        <dbReference type="ARBA" id="ARBA00023136"/>
    </source>
</evidence>
<comment type="cofactor">
    <cofactor evidence="1 14">
        <name>pyridoxal 5'-phosphate</name>
        <dbReference type="ChEBI" id="CHEBI:597326"/>
    </cofactor>
</comment>
<evidence type="ECO:0000256" key="10">
    <source>
        <dbReference type="ARBA" id="ARBA00022898"/>
    </source>
</evidence>
<dbReference type="Gene3D" id="3.80.10.10">
    <property type="entry name" value="Ribonuclease Inhibitor"/>
    <property type="match status" value="3"/>
</dbReference>
<evidence type="ECO:0000256" key="6">
    <source>
        <dbReference type="ARBA" id="ARBA00022692"/>
    </source>
</evidence>
<dbReference type="SMART" id="SM00369">
    <property type="entry name" value="LRR_TYP"/>
    <property type="match status" value="13"/>
</dbReference>
<evidence type="ECO:0000313" key="15">
    <source>
        <dbReference type="EMBL" id="TGZ50145.1"/>
    </source>
</evidence>
<evidence type="ECO:0000256" key="11">
    <source>
        <dbReference type="ARBA" id="ARBA00022989"/>
    </source>
</evidence>
<dbReference type="InterPro" id="IPR015421">
    <property type="entry name" value="PyrdxlP-dep_Trfase_major"/>
</dbReference>
<dbReference type="PROSITE" id="PS51450">
    <property type="entry name" value="LRR"/>
    <property type="match status" value="3"/>
</dbReference>
<keyword evidence="12" id="KW-0472">Membrane</keyword>
<dbReference type="GO" id="GO:0005886">
    <property type="term" value="C:plasma membrane"/>
    <property type="evidence" value="ECO:0007669"/>
    <property type="project" value="UniProtKB-SubCell"/>
</dbReference>
<dbReference type="PANTHER" id="PTHR45677">
    <property type="entry name" value="GLUTAMATE DECARBOXYLASE-RELATED"/>
    <property type="match status" value="1"/>
</dbReference>
<comment type="caution">
    <text evidence="15">The sequence shown here is derived from an EMBL/GenBank/DDBJ whole genome shotgun (WGS) entry which is preliminary data.</text>
</comment>
<dbReference type="Gene3D" id="3.40.640.10">
    <property type="entry name" value="Type I PLP-dependent aspartate aminotransferase-like (Major domain)"/>
    <property type="match status" value="2"/>
</dbReference>
<organism evidence="15 16">
    <name type="scientific">Temnothorax longispinosus</name>
    <dbReference type="NCBI Taxonomy" id="300112"/>
    <lineage>
        <taxon>Eukaryota</taxon>
        <taxon>Metazoa</taxon>
        <taxon>Ecdysozoa</taxon>
        <taxon>Arthropoda</taxon>
        <taxon>Hexapoda</taxon>
        <taxon>Insecta</taxon>
        <taxon>Pterygota</taxon>
        <taxon>Neoptera</taxon>
        <taxon>Endopterygota</taxon>
        <taxon>Hymenoptera</taxon>
        <taxon>Apocrita</taxon>
        <taxon>Aculeata</taxon>
        <taxon>Formicoidea</taxon>
        <taxon>Formicidae</taxon>
        <taxon>Myrmicinae</taxon>
        <taxon>Temnothorax</taxon>
    </lineage>
</organism>
<evidence type="ECO:0000313" key="16">
    <source>
        <dbReference type="Proteomes" id="UP000310200"/>
    </source>
</evidence>
<dbReference type="InterPro" id="IPR015424">
    <property type="entry name" value="PyrdxlP-dep_Trfase"/>
</dbReference>
<dbReference type="PROSITE" id="PS00392">
    <property type="entry name" value="DDC_GAD_HDC_YDC"/>
    <property type="match status" value="1"/>
</dbReference>
<keyword evidence="16" id="KW-1185">Reference proteome</keyword>
<dbReference type="SUPFAM" id="SSF53383">
    <property type="entry name" value="PLP-dependent transferases"/>
    <property type="match status" value="2"/>
</dbReference>
<evidence type="ECO:0000256" key="8">
    <source>
        <dbReference type="ARBA" id="ARBA00022737"/>
    </source>
</evidence>
<evidence type="ECO:0008006" key="17">
    <source>
        <dbReference type="Google" id="ProtNLM"/>
    </source>
</evidence>
<dbReference type="InterPro" id="IPR032675">
    <property type="entry name" value="LRR_dom_sf"/>
</dbReference>
<dbReference type="GO" id="GO:0005737">
    <property type="term" value="C:cytoplasm"/>
    <property type="evidence" value="ECO:0007669"/>
    <property type="project" value="TreeGrafter"/>
</dbReference>
<keyword evidence="10 14" id="KW-0663">Pyridoxal phosphate</keyword>
<keyword evidence="8" id="KW-0677">Repeat</keyword>
<keyword evidence="11" id="KW-1133">Transmembrane helix</keyword>
<keyword evidence="6" id="KW-0812">Transmembrane</keyword>
<dbReference type="FunFam" id="3.80.10.10:FF:001438">
    <property type="entry name" value="Uncharacterized protein"/>
    <property type="match status" value="1"/>
</dbReference>
<keyword evidence="13" id="KW-0456">Lyase</keyword>
<gene>
    <name evidence="15" type="ORF">DBV15_00832</name>
</gene>
<dbReference type="InterPro" id="IPR002129">
    <property type="entry name" value="PyrdxlP-dep_de-COase"/>
</dbReference>
<keyword evidence="4" id="KW-1003">Cell membrane</keyword>
<comment type="similarity">
    <text evidence="3">Belongs to the group II decarboxylase family.</text>
</comment>
<dbReference type="InterPro" id="IPR001611">
    <property type="entry name" value="Leu-rich_rpt"/>
</dbReference>
<evidence type="ECO:0000256" key="2">
    <source>
        <dbReference type="ARBA" id="ARBA00004236"/>
    </source>
</evidence>
<dbReference type="GO" id="GO:0016831">
    <property type="term" value="F:carboxy-lyase activity"/>
    <property type="evidence" value="ECO:0007669"/>
    <property type="project" value="UniProtKB-KW"/>
</dbReference>
<comment type="subcellular location">
    <subcellularLocation>
        <location evidence="2">Cell membrane</location>
    </subcellularLocation>
</comment>
<dbReference type="InterPro" id="IPR003591">
    <property type="entry name" value="Leu-rich_rpt_typical-subtyp"/>
</dbReference>
<evidence type="ECO:0000256" key="7">
    <source>
        <dbReference type="ARBA" id="ARBA00022729"/>
    </source>
</evidence>
<evidence type="ECO:0000256" key="3">
    <source>
        <dbReference type="ARBA" id="ARBA00009533"/>
    </source>
</evidence>
<feature type="modified residue" description="N6-(pyridoxal phosphate)lysine" evidence="14">
    <location>
        <position position="1426"/>
    </location>
</feature>
<evidence type="ECO:0000256" key="13">
    <source>
        <dbReference type="ARBA" id="ARBA00023239"/>
    </source>
</evidence>
<dbReference type="SMART" id="SM00364">
    <property type="entry name" value="LRR_BAC"/>
    <property type="match status" value="5"/>
</dbReference>
<protein>
    <recommendedName>
        <fullName evidence="17">Glutamate decarboxylase</fullName>
    </recommendedName>
</protein>
<evidence type="ECO:0000256" key="14">
    <source>
        <dbReference type="PIRSR" id="PIRSR602129-50"/>
    </source>
</evidence>
<evidence type="ECO:0000256" key="1">
    <source>
        <dbReference type="ARBA" id="ARBA00001933"/>
    </source>
</evidence>
<dbReference type="PANTHER" id="PTHR45677:SF8">
    <property type="entry name" value="CYSTEINE SULFINIC ACID DECARBOXYLASE"/>
    <property type="match status" value="1"/>
</dbReference>
<keyword evidence="5" id="KW-0433">Leucine-rich repeat</keyword>
<dbReference type="SUPFAM" id="SSF52058">
    <property type="entry name" value="L domain-like"/>
    <property type="match status" value="1"/>
</dbReference>
<dbReference type="GO" id="GO:0030170">
    <property type="term" value="F:pyridoxal phosphate binding"/>
    <property type="evidence" value="ECO:0007669"/>
    <property type="project" value="InterPro"/>
</dbReference>
<evidence type="ECO:0000256" key="9">
    <source>
        <dbReference type="ARBA" id="ARBA00022793"/>
    </source>
</evidence>